<comment type="caution">
    <text evidence="1">The sequence shown here is derived from an EMBL/GenBank/DDBJ whole genome shotgun (WGS) entry which is preliminary data.</text>
</comment>
<dbReference type="AlphaFoldDB" id="A0A392V8Y6"/>
<organism evidence="1 2">
    <name type="scientific">Trifolium medium</name>
    <dbReference type="NCBI Taxonomy" id="97028"/>
    <lineage>
        <taxon>Eukaryota</taxon>
        <taxon>Viridiplantae</taxon>
        <taxon>Streptophyta</taxon>
        <taxon>Embryophyta</taxon>
        <taxon>Tracheophyta</taxon>
        <taxon>Spermatophyta</taxon>
        <taxon>Magnoliopsida</taxon>
        <taxon>eudicotyledons</taxon>
        <taxon>Gunneridae</taxon>
        <taxon>Pentapetalae</taxon>
        <taxon>rosids</taxon>
        <taxon>fabids</taxon>
        <taxon>Fabales</taxon>
        <taxon>Fabaceae</taxon>
        <taxon>Papilionoideae</taxon>
        <taxon>50 kb inversion clade</taxon>
        <taxon>NPAAA clade</taxon>
        <taxon>Hologalegina</taxon>
        <taxon>IRL clade</taxon>
        <taxon>Trifolieae</taxon>
        <taxon>Trifolium</taxon>
    </lineage>
</organism>
<keyword evidence="2" id="KW-1185">Reference proteome</keyword>
<evidence type="ECO:0000313" key="2">
    <source>
        <dbReference type="Proteomes" id="UP000265520"/>
    </source>
</evidence>
<name>A0A392V8Y6_9FABA</name>
<evidence type="ECO:0000313" key="1">
    <source>
        <dbReference type="EMBL" id="MCI82900.1"/>
    </source>
</evidence>
<protein>
    <submittedName>
        <fullName evidence="1">Uncharacterized protein</fullName>
    </submittedName>
</protein>
<feature type="non-terminal residue" evidence="1">
    <location>
        <position position="38"/>
    </location>
</feature>
<dbReference type="Proteomes" id="UP000265520">
    <property type="component" value="Unassembled WGS sequence"/>
</dbReference>
<reference evidence="1 2" key="1">
    <citation type="journal article" date="2018" name="Front. Plant Sci.">
        <title>Red Clover (Trifolium pratense) and Zigzag Clover (T. medium) - A Picture of Genomic Similarities and Differences.</title>
        <authorList>
            <person name="Dluhosova J."/>
            <person name="Istvanek J."/>
            <person name="Nedelnik J."/>
            <person name="Repkova J."/>
        </authorList>
    </citation>
    <scope>NUCLEOTIDE SEQUENCE [LARGE SCALE GENOMIC DNA]</scope>
    <source>
        <strain evidence="2">cv. 10/8</strain>
        <tissue evidence="1">Leaf</tissue>
    </source>
</reference>
<proteinExistence type="predicted"/>
<sequence>MGGRHCFLQLVAVWGGDGDWGLCVVVVGDCLMVVWGGG</sequence>
<dbReference type="EMBL" id="LXQA011054159">
    <property type="protein sequence ID" value="MCI82900.1"/>
    <property type="molecule type" value="Genomic_DNA"/>
</dbReference>
<accession>A0A392V8Y6</accession>